<feature type="region of interest" description="Disordered" evidence="1">
    <location>
        <begin position="29"/>
        <end position="88"/>
    </location>
</feature>
<proteinExistence type="predicted"/>
<dbReference type="PANTHER" id="PTHR30290">
    <property type="entry name" value="PERIPLASMIC BINDING COMPONENT OF ABC TRANSPORTER"/>
    <property type="match status" value="1"/>
</dbReference>
<keyword evidence="2" id="KW-0732">Signal</keyword>
<name>A0A7W7L3B1_9MICC</name>
<dbReference type="SUPFAM" id="SSF53850">
    <property type="entry name" value="Periplasmic binding protein-like II"/>
    <property type="match status" value="1"/>
</dbReference>
<dbReference type="Gene3D" id="3.10.105.10">
    <property type="entry name" value="Dipeptide-binding Protein, Domain 3"/>
    <property type="match status" value="1"/>
</dbReference>
<dbReference type="Gene3D" id="3.40.190.10">
    <property type="entry name" value="Periplasmic binding protein-like II"/>
    <property type="match status" value="1"/>
</dbReference>
<evidence type="ECO:0000256" key="2">
    <source>
        <dbReference type="SAM" id="SignalP"/>
    </source>
</evidence>
<evidence type="ECO:0000313" key="4">
    <source>
        <dbReference type="EMBL" id="MBB4882311.1"/>
    </source>
</evidence>
<comment type="caution">
    <text evidence="4">The sequence shown here is derived from an EMBL/GenBank/DDBJ whole genome shotgun (WGS) entry which is preliminary data.</text>
</comment>
<dbReference type="GO" id="GO:0015833">
    <property type="term" value="P:peptide transport"/>
    <property type="evidence" value="ECO:0007669"/>
    <property type="project" value="TreeGrafter"/>
</dbReference>
<gene>
    <name evidence="4" type="ORF">BJ976_000662</name>
</gene>
<dbReference type="PROSITE" id="PS51257">
    <property type="entry name" value="PROKAR_LIPOPROTEIN"/>
    <property type="match status" value="1"/>
</dbReference>
<feature type="chain" id="PRO_5038800554" evidence="2">
    <location>
        <begin position="22"/>
        <end position="642"/>
    </location>
</feature>
<keyword evidence="5" id="KW-1185">Reference proteome</keyword>
<dbReference type="CDD" id="cd08501">
    <property type="entry name" value="PBP2_Lpqw"/>
    <property type="match status" value="1"/>
</dbReference>
<dbReference type="Proteomes" id="UP000560081">
    <property type="component" value="Unassembled WGS sequence"/>
</dbReference>
<organism evidence="4 5">
    <name type="scientific">Micrococcus flavus</name>
    <dbReference type="NCBI Taxonomy" id="384602"/>
    <lineage>
        <taxon>Bacteria</taxon>
        <taxon>Bacillati</taxon>
        <taxon>Actinomycetota</taxon>
        <taxon>Actinomycetes</taxon>
        <taxon>Micrococcales</taxon>
        <taxon>Micrococcaceae</taxon>
        <taxon>Micrococcus</taxon>
    </lineage>
</organism>
<feature type="domain" description="Solute-binding protein family 5" evidence="3">
    <location>
        <begin position="151"/>
        <end position="551"/>
    </location>
</feature>
<protein>
    <submittedName>
        <fullName evidence="4">Peptide/nickel transport system substrate-binding protein</fullName>
    </submittedName>
</protein>
<dbReference type="InterPro" id="IPR030678">
    <property type="entry name" value="Peptide/Ni-bd"/>
</dbReference>
<dbReference type="PANTHER" id="PTHR30290:SF65">
    <property type="entry name" value="MONOACYL PHOSPHATIDYLINOSITOL TETRAMANNOSIDE-BINDING PROTEIN LPQW-RELATED"/>
    <property type="match status" value="1"/>
</dbReference>
<dbReference type="GO" id="GO:1904680">
    <property type="term" value="F:peptide transmembrane transporter activity"/>
    <property type="evidence" value="ECO:0007669"/>
    <property type="project" value="TreeGrafter"/>
</dbReference>
<accession>A0A7W7L3B1</accession>
<dbReference type="RefSeq" id="WP_184231816.1">
    <property type="nucleotide sequence ID" value="NZ_BMLA01000005.1"/>
</dbReference>
<dbReference type="Pfam" id="PF00496">
    <property type="entry name" value="SBP_bac_5"/>
    <property type="match status" value="1"/>
</dbReference>
<dbReference type="GO" id="GO:0042597">
    <property type="term" value="C:periplasmic space"/>
    <property type="evidence" value="ECO:0007669"/>
    <property type="project" value="UniProtKB-ARBA"/>
</dbReference>
<dbReference type="EMBL" id="JACHMC010000001">
    <property type="protein sequence ID" value="MBB4882311.1"/>
    <property type="molecule type" value="Genomic_DNA"/>
</dbReference>
<feature type="compositionally biased region" description="Low complexity" evidence="1">
    <location>
        <begin position="29"/>
        <end position="57"/>
    </location>
</feature>
<evidence type="ECO:0000313" key="5">
    <source>
        <dbReference type="Proteomes" id="UP000560081"/>
    </source>
</evidence>
<dbReference type="InterPro" id="IPR000914">
    <property type="entry name" value="SBP_5_dom"/>
</dbReference>
<feature type="signal peptide" evidence="2">
    <location>
        <begin position="1"/>
        <end position="21"/>
    </location>
</feature>
<evidence type="ECO:0000256" key="1">
    <source>
        <dbReference type="SAM" id="MobiDB-lite"/>
    </source>
</evidence>
<dbReference type="InterPro" id="IPR039424">
    <property type="entry name" value="SBP_5"/>
</dbReference>
<dbReference type="GO" id="GO:0043190">
    <property type="term" value="C:ATP-binding cassette (ABC) transporter complex"/>
    <property type="evidence" value="ECO:0007669"/>
    <property type="project" value="InterPro"/>
</dbReference>
<sequence>MKHTKLSAATALAFGSALVLSACAPAGPASNDGGSSSAANGGSSSAANGGSSAAEGGSASGGAGEVTTGENGQKLTAPVDGPGLADLGDVQTEDGSIAYSVGADEFLSYNGLQENTYTTYNSAVVDRLFSSFWYYGTDGTLLPNEEFGTYEKISDDPLTVKYTIAEDAKWSDGTPVTAADYIVQWAVDNPTVQNPEGEADPETGDKPPLFETISTEFGKRVPEAPEGDPKGKEFTITYEEPYADWEILVSTALPAHVIAKGADMELDALVEAAKAKDVAALKPAAEFWNNGWDFSPGELPEQDMIPSMGPYRIKDGSWQAGNSITLEANPEYWGTPAATKELVIKFAAPETHVQALQNKELDVIEPQATIDTVSQLDGLGDQVNVQKGDEMTWEHLDFNRGEGSVFADSPELREAFALCVPRQQIVDNLIKPINPDAQVLNAREVFPFQDNYQEVVDAAYPKELDQPNPEKAKQLVEQSGVDKPVVRLGYQAGNQRRTETVALIKSECDKAGFDIQDANSQVFFKEVMPAGDYDVALFAWAGSGQKASGANIYQSDGQQNQQSYSNKTVDEAWDKLSTSLDEKEQLEQTKAIEKALWEDFQAIPLYAHPGVLAHQADLANVRATSVQTGALWNVEQWKRVAE</sequence>
<reference evidence="4 5" key="1">
    <citation type="submission" date="2020-08" db="EMBL/GenBank/DDBJ databases">
        <title>Sequencing the genomes of 1000 actinobacteria strains.</title>
        <authorList>
            <person name="Klenk H.-P."/>
        </authorList>
    </citation>
    <scope>NUCLEOTIDE SEQUENCE [LARGE SCALE GENOMIC DNA]</scope>
    <source>
        <strain evidence="4 5">DSM 19079</strain>
    </source>
</reference>
<dbReference type="PIRSF" id="PIRSF002741">
    <property type="entry name" value="MppA"/>
    <property type="match status" value="1"/>
</dbReference>
<evidence type="ECO:0000259" key="3">
    <source>
        <dbReference type="Pfam" id="PF00496"/>
    </source>
</evidence>
<dbReference type="AlphaFoldDB" id="A0A7W7L3B1"/>